<dbReference type="Pfam" id="PF00005">
    <property type="entry name" value="ABC_tran"/>
    <property type="match status" value="1"/>
</dbReference>
<name>A0A5J6WSA1_MORMI</name>
<dbReference type="SMART" id="SM00382">
    <property type="entry name" value="AAA"/>
    <property type="match status" value="1"/>
</dbReference>
<gene>
    <name evidence="6" type="ORF">FR932_09175</name>
</gene>
<keyword evidence="4 6" id="KW-0067">ATP-binding</keyword>
<dbReference type="PANTHER" id="PTHR42798">
    <property type="entry name" value="LIPOPROTEIN-RELEASING SYSTEM ATP-BINDING PROTEIN LOLD"/>
    <property type="match status" value="1"/>
</dbReference>
<evidence type="ECO:0000256" key="4">
    <source>
        <dbReference type="ARBA" id="ARBA00022840"/>
    </source>
</evidence>
<organism evidence="6 7">
    <name type="scientific">Moritella marina ATCC 15381</name>
    <dbReference type="NCBI Taxonomy" id="1202962"/>
    <lineage>
        <taxon>Bacteria</taxon>
        <taxon>Pseudomonadati</taxon>
        <taxon>Pseudomonadota</taxon>
        <taxon>Gammaproteobacteria</taxon>
        <taxon>Alteromonadales</taxon>
        <taxon>Moritellaceae</taxon>
        <taxon>Moritella</taxon>
    </lineage>
</organism>
<dbReference type="InterPro" id="IPR003593">
    <property type="entry name" value="AAA+_ATPase"/>
</dbReference>
<dbReference type="AlphaFoldDB" id="A0A5J6WSA1"/>
<keyword evidence="3" id="KW-0547">Nucleotide-binding</keyword>
<dbReference type="InterPro" id="IPR003439">
    <property type="entry name" value="ABC_transporter-like_ATP-bd"/>
</dbReference>
<evidence type="ECO:0000256" key="3">
    <source>
        <dbReference type="ARBA" id="ARBA00022741"/>
    </source>
</evidence>
<evidence type="ECO:0000256" key="1">
    <source>
        <dbReference type="ARBA" id="ARBA00005417"/>
    </source>
</evidence>
<dbReference type="PROSITE" id="PS00211">
    <property type="entry name" value="ABC_TRANSPORTER_1"/>
    <property type="match status" value="1"/>
</dbReference>
<dbReference type="KEGG" id="mmaa:FR932_09175"/>
<dbReference type="Gene3D" id="3.40.50.300">
    <property type="entry name" value="P-loop containing nucleotide triphosphate hydrolases"/>
    <property type="match status" value="1"/>
</dbReference>
<evidence type="ECO:0000313" key="6">
    <source>
        <dbReference type="EMBL" id="QFI40251.1"/>
    </source>
</evidence>
<sequence length="224" mass="24023">MSLIIESLNHQISDGHNQRKLLSDLSLAVGQGECIGLMGDSGSGKTTLLNLIAGLEPIQQGQITLAGVELAHASEQQLSELRKKQLGIIFQQYNLLSSLSVQDNIAFSARLAGRYDASLCRELARQLDIQSLLTQYPLTLSGGELQRVAIARALSAQPKLLLADEPTGNLDDNNSAGVVALLVKLVKSHDTALVLVTHSHHVAGKMDKTYQLADGQLTIISKVV</sequence>
<dbReference type="InterPro" id="IPR017911">
    <property type="entry name" value="MacB-like_ATP-bd"/>
</dbReference>
<dbReference type="GO" id="GO:0016887">
    <property type="term" value="F:ATP hydrolysis activity"/>
    <property type="evidence" value="ECO:0007669"/>
    <property type="project" value="InterPro"/>
</dbReference>
<dbReference type="RefSeq" id="WP_019441821.1">
    <property type="nucleotide sequence ID" value="NZ_ALOE01000022.1"/>
</dbReference>
<evidence type="ECO:0000256" key="2">
    <source>
        <dbReference type="ARBA" id="ARBA00022448"/>
    </source>
</evidence>
<proteinExistence type="inferred from homology"/>
<dbReference type="InterPro" id="IPR027417">
    <property type="entry name" value="P-loop_NTPase"/>
</dbReference>
<dbReference type="SUPFAM" id="SSF52540">
    <property type="entry name" value="P-loop containing nucleoside triphosphate hydrolases"/>
    <property type="match status" value="1"/>
</dbReference>
<comment type="similarity">
    <text evidence="1">Belongs to the ABC transporter superfamily.</text>
</comment>
<reference evidence="6 7" key="1">
    <citation type="submission" date="2019-09" db="EMBL/GenBank/DDBJ databases">
        <title>Hybrid Assembly of the complete Genome of the Deep-Sea Bacterium Moritella marina from long Nanopore and Illumina reads.</title>
        <authorList>
            <person name="Magin S."/>
            <person name="Georgoulis A."/>
            <person name="Papadimitriou K."/>
            <person name="Iliakis G."/>
            <person name="Vorgias C.E."/>
        </authorList>
    </citation>
    <scope>NUCLEOTIDE SEQUENCE [LARGE SCALE GENOMIC DNA]</scope>
    <source>
        <strain evidence="6 7">MP-1</strain>
    </source>
</reference>
<evidence type="ECO:0000313" key="7">
    <source>
        <dbReference type="Proteomes" id="UP000327424"/>
    </source>
</evidence>
<dbReference type="GO" id="GO:0005524">
    <property type="term" value="F:ATP binding"/>
    <property type="evidence" value="ECO:0007669"/>
    <property type="project" value="UniProtKB-KW"/>
</dbReference>
<dbReference type="OrthoDB" id="9801477at2"/>
<dbReference type="CDD" id="cd03255">
    <property type="entry name" value="ABC_MJ0796_LolCDE_FtsE"/>
    <property type="match status" value="1"/>
</dbReference>
<accession>A0A5J6WSA1</accession>
<dbReference type="PANTHER" id="PTHR42798:SF2">
    <property type="entry name" value="ABC TRANSPORTER ATP-BINDING PROTEIN MG467-RELATED"/>
    <property type="match status" value="1"/>
</dbReference>
<dbReference type="EMBL" id="CP044399">
    <property type="protein sequence ID" value="QFI40251.1"/>
    <property type="molecule type" value="Genomic_DNA"/>
</dbReference>
<dbReference type="InterPro" id="IPR017871">
    <property type="entry name" value="ABC_transporter-like_CS"/>
</dbReference>
<protein>
    <submittedName>
        <fullName evidence="6">ABC transporter ATP-binding protein</fullName>
    </submittedName>
</protein>
<dbReference type="PROSITE" id="PS50893">
    <property type="entry name" value="ABC_TRANSPORTER_2"/>
    <property type="match status" value="1"/>
</dbReference>
<evidence type="ECO:0000259" key="5">
    <source>
        <dbReference type="PROSITE" id="PS50893"/>
    </source>
</evidence>
<keyword evidence="2" id="KW-0813">Transport</keyword>
<feature type="domain" description="ABC transporter" evidence="5">
    <location>
        <begin position="3"/>
        <end position="223"/>
    </location>
</feature>
<dbReference type="Proteomes" id="UP000327424">
    <property type="component" value="Chromosome"/>
</dbReference>
<keyword evidence="7" id="KW-1185">Reference proteome</keyword>